<keyword evidence="6" id="KW-0999">Mitochondrion inner membrane</keyword>
<evidence type="ECO:0000256" key="13">
    <source>
        <dbReference type="SAM" id="Phobius"/>
    </source>
</evidence>
<dbReference type="GO" id="GO:0003677">
    <property type="term" value="F:DNA binding"/>
    <property type="evidence" value="ECO:0007669"/>
    <property type="project" value="UniProtKB-UniRule"/>
</dbReference>
<keyword evidence="8 13" id="KW-1133">Transmembrane helix</keyword>
<keyword evidence="7" id="KW-0249">Electron transport</keyword>
<keyword evidence="9" id="KW-0496">Mitochondrion</keyword>
<feature type="compositionally biased region" description="Polar residues" evidence="12">
    <location>
        <begin position="461"/>
        <end position="470"/>
    </location>
</feature>
<dbReference type="InParanoid" id="J4GWW3"/>
<evidence type="ECO:0000256" key="4">
    <source>
        <dbReference type="ARBA" id="ARBA00022660"/>
    </source>
</evidence>
<feature type="DNA-binding region" description="HMG box" evidence="11">
    <location>
        <begin position="530"/>
        <end position="599"/>
    </location>
</feature>
<dbReference type="Gene3D" id="1.10.30.10">
    <property type="entry name" value="High mobility group box domain"/>
    <property type="match status" value="2"/>
</dbReference>
<dbReference type="RefSeq" id="XP_012185523.1">
    <property type="nucleotide sequence ID" value="XM_012330133.1"/>
</dbReference>
<name>J4GWW3_9APHY</name>
<dbReference type="GO" id="GO:0005634">
    <property type="term" value="C:nucleus"/>
    <property type="evidence" value="ECO:0007669"/>
    <property type="project" value="UniProtKB-UniRule"/>
</dbReference>
<protein>
    <recommendedName>
        <fullName evidence="14">HMG box domain-containing protein</fullName>
    </recommendedName>
</protein>
<keyword evidence="3" id="KW-0813">Transport</keyword>
<feature type="transmembrane region" description="Helical" evidence="13">
    <location>
        <begin position="112"/>
        <end position="132"/>
    </location>
</feature>
<dbReference type="InterPro" id="IPR036910">
    <property type="entry name" value="HMG_box_dom_sf"/>
</dbReference>
<dbReference type="PROSITE" id="PS50118">
    <property type="entry name" value="HMG_BOX_2"/>
    <property type="match status" value="2"/>
</dbReference>
<evidence type="ECO:0000256" key="7">
    <source>
        <dbReference type="ARBA" id="ARBA00022982"/>
    </source>
</evidence>
<dbReference type="Pfam" id="PF00505">
    <property type="entry name" value="HMG_box"/>
    <property type="match status" value="1"/>
</dbReference>
<accession>J4GWW3</accession>
<evidence type="ECO:0000313" key="16">
    <source>
        <dbReference type="Proteomes" id="UP000006352"/>
    </source>
</evidence>
<feature type="compositionally biased region" description="Basic and acidic residues" evidence="12">
    <location>
        <begin position="485"/>
        <end position="498"/>
    </location>
</feature>
<dbReference type="InterPro" id="IPR009346">
    <property type="entry name" value="GRIM-19"/>
</dbReference>
<feature type="compositionally biased region" description="Low complexity" evidence="12">
    <location>
        <begin position="326"/>
        <end position="339"/>
    </location>
</feature>
<dbReference type="GeneID" id="24101140"/>
<dbReference type="OrthoDB" id="5550281at2759"/>
<keyword evidence="16" id="KW-1185">Reference proteome</keyword>
<evidence type="ECO:0000256" key="11">
    <source>
        <dbReference type="PROSITE-ProRule" id="PRU00267"/>
    </source>
</evidence>
<feature type="compositionally biased region" description="Polar residues" evidence="12">
    <location>
        <begin position="716"/>
        <end position="727"/>
    </location>
</feature>
<evidence type="ECO:0000256" key="9">
    <source>
        <dbReference type="ARBA" id="ARBA00023128"/>
    </source>
</evidence>
<dbReference type="STRING" id="599839.J4GWW3"/>
<evidence type="ECO:0000256" key="8">
    <source>
        <dbReference type="ARBA" id="ARBA00022989"/>
    </source>
</evidence>
<dbReference type="SMART" id="SM00398">
    <property type="entry name" value="HMG"/>
    <property type="match status" value="2"/>
</dbReference>
<keyword evidence="11" id="KW-0539">Nucleus</keyword>
<evidence type="ECO:0000256" key="12">
    <source>
        <dbReference type="SAM" id="MobiDB-lite"/>
    </source>
</evidence>
<dbReference type="EMBL" id="HE797260">
    <property type="protein sequence ID" value="CCM06240.1"/>
    <property type="molecule type" value="Genomic_DNA"/>
</dbReference>
<evidence type="ECO:0000256" key="10">
    <source>
        <dbReference type="ARBA" id="ARBA00023136"/>
    </source>
</evidence>
<dbReference type="PANTHER" id="PTHR12966">
    <property type="entry name" value="NADH DEHYDROGENASE UBIQUINONE 1 ALPHA SUBCOMPLEX SUBUNIT 13"/>
    <property type="match status" value="1"/>
</dbReference>
<dbReference type="Proteomes" id="UP000006352">
    <property type="component" value="Unassembled WGS sequence"/>
</dbReference>
<feature type="domain" description="HMG box" evidence="14">
    <location>
        <begin position="634"/>
        <end position="706"/>
    </location>
</feature>
<dbReference type="GO" id="GO:0045271">
    <property type="term" value="C:respiratory chain complex I"/>
    <property type="evidence" value="ECO:0007669"/>
    <property type="project" value="UniProtKB-ARBA"/>
</dbReference>
<proteinExistence type="inferred from homology"/>
<feature type="region of interest" description="Disordered" evidence="12">
    <location>
        <begin position="461"/>
        <end position="529"/>
    </location>
</feature>
<dbReference type="InterPro" id="IPR009071">
    <property type="entry name" value="HMG_box_dom"/>
</dbReference>
<comment type="subcellular location">
    <subcellularLocation>
        <location evidence="1">Mitochondrion inner membrane</location>
        <topology evidence="1">Single-pass membrane protein</topology>
        <orientation evidence="1">Matrix side</orientation>
    </subcellularLocation>
</comment>
<evidence type="ECO:0000313" key="15">
    <source>
        <dbReference type="EMBL" id="CCM06240.1"/>
    </source>
</evidence>
<dbReference type="HOGENOM" id="CLU_020994_0_0_1"/>
<keyword evidence="10 13" id="KW-0472">Membrane</keyword>
<dbReference type="SUPFAM" id="SSF47095">
    <property type="entry name" value="HMG-box"/>
    <property type="match status" value="2"/>
</dbReference>
<dbReference type="Pfam" id="PF09011">
    <property type="entry name" value="HMG_box_2"/>
    <property type="match status" value="1"/>
</dbReference>
<evidence type="ECO:0000256" key="5">
    <source>
        <dbReference type="ARBA" id="ARBA00022692"/>
    </source>
</evidence>
<comment type="similarity">
    <text evidence="2">Belongs to the complex I NDUFA13 subunit family.</text>
</comment>
<dbReference type="AlphaFoldDB" id="J4GWW3"/>
<reference evidence="15 16" key="1">
    <citation type="journal article" date="2012" name="Appl. Environ. Microbiol.">
        <title>Short-read sequencing for genomic analysis of the brown rot fungus Fibroporia radiculosa.</title>
        <authorList>
            <person name="Tang J.D."/>
            <person name="Perkins A.D."/>
            <person name="Sonstegard T.S."/>
            <person name="Schroeder S.G."/>
            <person name="Burgess S.C."/>
            <person name="Diehl S.V."/>
        </authorList>
    </citation>
    <scope>NUCLEOTIDE SEQUENCE [LARGE SCALE GENOMIC DNA]</scope>
    <source>
        <strain evidence="15 16">TFFH 294</strain>
    </source>
</reference>
<feature type="domain" description="HMG box" evidence="14">
    <location>
        <begin position="530"/>
        <end position="599"/>
    </location>
</feature>
<dbReference type="PANTHER" id="PTHR12966:SF0">
    <property type="entry name" value="NADH DEHYDROGENASE [UBIQUINONE] 1 ALPHA SUBCOMPLEX SUBUNIT 13"/>
    <property type="match status" value="1"/>
</dbReference>
<evidence type="ECO:0000256" key="2">
    <source>
        <dbReference type="ARBA" id="ARBA00007312"/>
    </source>
</evidence>
<feature type="transmembrane region" description="Helical" evidence="13">
    <location>
        <begin position="20"/>
        <end position="39"/>
    </location>
</feature>
<keyword evidence="5 13" id="KW-0812">Transmembrane</keyword>
<dbReference type="GO" id="GO:0005743">
    <property type="term" value="C:mitochondrial inner membrane"/>
    <property type="evidence" value="ECO:0007669"/>
    <property type="project" value="UniProtKB-SubCell"/>
</dbReference>
<feature type="DNA-binding region" description="HMG box" evidence="11">
    <location>
        <begin position="634"/>
        <end position="706"/>
    </location>
</feature>
<evidence type="ECO:0000256" key="3">
    <source>
        <dbReference type="ARBA" id="ARBA00022448"/>
    </source>
</evidence>
<feature type="region of interest" description="Disordered" evidence="12">
    <location>
        <begin position="716"/>
        <end position="763"/>
    </location>
</feature>
<organism evidence="15 16">
    <name type="scientific">Fibroporia radiculosa</name>
    <dbReference type="NCBI Taxonomy" id="599839"/>
    <lineage>
        <taxon>Eukaryota</taxon>
        <taxon>Fungi</taxon>
        <taxon>Dikarya</taxon>
        <taxon>Basidiomycota</taxon>
        <taxon>Agaricomycotina</taxon>
        <taxon>Agaricomycetes</taxon>
        <taxon>Polyporales</taxon>
        <taxon>Fibroporiaceae</taxon>
        <taxon>Fibroporia</taxon>
    </lineage>
</organism>
<sequence length="763" mass="84431">MPPPGGFDAIKYKRNLPLRGPSGLVILGGVTAVCAYGFYRVGKGNVEKRELQREKVWSRLHLVPLLLAEGDRDAYRRQQAALAREKEIMKDVPGWEVSGSTRVALREAGRKLMVIVILLACAAAPVRDVGGWDRRAKVSTATQEEGPQSAMPAFPRPLALVAIPFKSSARPRSSAAPPRPIPPSLPLARTFMSVLRRDYDPDHDPVAIALAAQDMSIRDPSPVFAFDDPMSDNMIFDFDDMRPLEAKSPFSWDAVPGYTMSSIPFPGSPDSTSSQLDLAHSYLPPPPVDRPFASAHLDFASPAPDFTDSALYASWLTDPDPASYHPSSIPIPIPSNQSFSPPPQSPYAAYSDSSSVFPDVTTFSPLSAYAALQPLPRSYTPEDDAVMSEALRCTAQAPMSPPDSSFKPAWAMQLWDSPDAQQQNVALPLPPPVPFPPLSEDAYATQRQRVSSRRGITPISQIFQSSSAPSLSHARPPPLARAYSRRSESISEHDDATIRKKKRADVEDEETHAVEKLPDTPPLKSTLRPPKLAPSAWQLYFTDWIARHQASSQKKLNVAQAAKEAGQEYAKLSADQKEPYKRRSQAAKELRERELAAYMRTLTPEDIKRENAFRTAQRRAGKSRKGNIKDPNAPKKPLSAYFMFLQRIRSDPELVKEVFGDESETTKQSVLAAGKWRSMTDEERKPFLAQAEQEKLEYESARKLYEEGTTGYGTSINFSILPSNPINSMPFPRLRPLKREAMSSESESDGFTTDDGSDLPNRS</sequence>
<feature type="region of interest" description="Disordered" evidence="12">
    <location>
        <begin position="326"/>
        <end position="351"/>
    </location>
</feature>
<evidence type="ECO:0000256" key="1">
    <source>
        <dbReference type="ARBA" id="ARBA00004298"/>
    </source>
</evidence>
<dbReference type="Pfam" id="PF06212">
    <property type="entry name" value="GRIM-19"/>
    <property type="match status" value="1"/>
</dbReference>
<evidence type="ECO:0000256" key="6">
    <source>
        <dbReference type="ARBA" id="ARBA00022792"/>
    </source>
</evidence>
<keyword evidence="11" id="KW-0238">DNA-binding</keyword>
<keyword evidence="4" id="KW-0679">Respiratory chain</keyword>
<evidence type="ECO:0000259" key="14">
    <source>
        <dbReference type="PROSITE" id="PS50118"/>
    </source>
</evidence>
<gene>
    <name evidence="15" type="ORF">FIBRA_08488</name>
</gene>